<dbReference type="Gene3D" id="2.60.120.330">
    <property type="entry name" value="B-lactam Antibiotic, Isopenicillin N Synthase, Chain"/>
    <property type="match status" value="1"/>
</dbReference>
<evidence type="ECO:0000259" key="5">
    <source>
        <dbReference type="PROSITE" id="PS51471"/>
    </source>
</evidence>
<dbReference type="EMBL" id="JAVXUP010000910">
    <property type="protein sequence ID" value="KAK3018880.1"/>
    <property type="molecule type" value="Genomic_DNA"/>
</dbReference>
<dbReference type="Proteomes" id="UP001188597">
    <property type="component" value="Unassembled WGS sequence"/>
</dbReference>
<dbReference type="PANTHER" id="PTHR10209:SF732">
    <property type="entry name" value="FLAVONOL SYNTHASE_FLAVANONE 3-HYDROXYLASE-LIKE"/>
    <property type="match status" value="1"/>
</dbReference>
<dbReference type="SUPFAM" id="SSF51197">
    <property type="entry name" value="Clavaminate synthase-like"/>
    <property type="match status" value="1"/>
</dbReference>
<comment type="similarity">
    <text evidence="1">Belongs to the iron/ascorbate-dependent oxidoreductase family.</text>
</comment>
<dbReference type="InterPro" id="IPR005123">
    <property type="entry name" value="Oxoglu/Fe-dep_dioxygenase_dom"/>
</dbReference>
<organism evidence="6 7">
    <name type="scientific">Escallonia herrerae</name>
    <dbReference type="NCBI Taxonomy" id="1293975"/>
    <lineage>
        <taxon>Eukaryota</taxon>
        <taxon>Viridiplantae</taxon>
        <taxon>Streptophyta</taxon>
        <taxon>Embryophyta</taxon>
        <taxon>Tracheophyta</taxon>
        <taxon>Spermatophyta</taxon>
        <taxon>Magnoliopsida</taxon>
        <taxon>eudicotyledons</taxon>
        <taxon>Gunneridae</taxon>
        <taxon>Pentapetalae</taxon>
        <taxon>asterids</taxon>
        <taxon>campanulids</taxon>
        <taxon>Escalloniales</taxon>
        <taxon>Escalloniaceae</taxon>
        <taxon>Escallonia</taxon>
    </lineage>
</organism>
<sequence length="129" mass="14240">KVMEELFGYFIKAGQLVESIINDCLGLPPNVLKGYNHDRRGDHMQAYHYFPATGTENIGAAEHQDANCVTFVFQDDVGGLEVRKDSEWIPVNPAKGALVVNVGDVIQVSGSRQQHMHLLDVNCLGEMSL</sequence>
<dbReference type="Pfam" id="PF03171">
    <property type="entry name" value="2OG-FeII_Oxy"/>
    <property type="match status" value="1"/>
</dbReference>
<evidence type="ECO:0000313" key="6">
    <source>
        <dbReference type="EMBL" id="KAK3018880.1"/>
    </source>
</evidence>
<keyword evidence="2" id="KW-0479">Metal-binding</keyword>
<evidence type="ECO:0000256" key="4">
    <source>
        <dbReference type="ARBA" id="ARBA00023004"/>
    </source>
</evidence>
<feature type="domain" description="Fe2OG dioxygenase" evidence="5">
    <location>
        <begin position="40"/>
        <end position="129"/>
    </location>
</feature>
<dbReference type="PANTHER" id="PTHR10209">
    <property type="entry name" value="OXIDOREDUCTASE, 2OG-FE II OXYGENASE FAMILY PROTEIN"/>
    <property type="match status" value="1"/>
</dbReference>
<dbReference type="GO" id="GO:0046872">
    <property type="term" value="F:metal ion binding"/>
    <property type="evidence" value="ECO:0007669"/>
    <property type="project" value="UniProtKB-KW"/>
</dbReference>
<protein>
    <recommendedName>
        <fullName evidence="5">Fe2OG dioxygenase domain-containing protein</fullName>
    </recommendedName>
</protein>
<dbReference type="AlphaFoldDB" id="A0AA88W2X4"/>
<gene>
    <name evidence="6" type="ORF">RJ639_002832</name>
</gene>
<proteinExistence type="inferred from homology"/>
<keyword evidence="3" id="KW-0560">Oxidoreductase</keyword>
<dbReference type="InterPro" id="IPR044861">
    <property type="entry name" value="IPNS-like_FE2OG_OXY"/>
</dbReference>
<accession>A0AA88W2X4</accession>
<feature type="non-terminal residue" evidence="6">
    <location>
        <position position="1"/>
    </location>
</feature>
<evidence type="ECO:0000256" key="2">
    <source>
        <dbReference type="ARBA" id="ARBA00022723"/>
    </source>
</evidence>
<dbReference type="GO" id="GO:0051213">
    <property type="term" value="F:dioxygenase activity"/>
    <property type="evidence" value="ECO:0007669"/>
    <property type="project" value="UniProtKB-ARBA"/>
</dbReference>
<evidence type="ECO:0000256" key="1">
    <source>
        <dbReference type="ARBA" id="ARBA00008056"/>
    </source>
</evidence>
<dbReference type="InterPro" id="IPR027443">
    <property type="entry name" value="IPNS-like_sf"/>
</dbReference>
<evidence type="ECO:0000256" key="3">
    <source>
        <dbReference type="ARBA" id="ARBA00023002"/>
    </source>
</evidence>
<dbReference type="PROSITE" id="PS51471">
    <property type="entry name" value="FE2OG_OXY"/>
    <property type="match status" value="1"/>
</dbReference>
<comment type="caution">
    <text evidence="6">The sequence shown here is derived from an EMBL/GenBank/DDBJ whole genome shotgun (WGS) entry which is preliminary data.</text>
</comment>
<evidence type="ECO:0000313" key="7">
    <source>
        <dbReference type="Proteomes" id="UP001188597"/>
    </source>
</evidence>
<keyword evidence="7" id="KW-1185">Reference proteome</keyword>
<name>A0AA88W2X4_9ASTE</name>
<keyword evidence="4" id="KW-0408">Iron</keyword>
<reference evidence="6" key="1">
    <citation type="submission" date="2022-12" db="EMBL/GenBank/DDBJ databases">
        <title>Draft genome assemblies for two species of Escallonia (Escalloniales).</title>
        <authorList>
            <person name="Chanderbali A."/>
            <person name="Dervinis C."/>
            <person name="Anghel I."/>
            <person name="Soltis D."/>
            <person name="Soltis P."/>
            <person name="Zapata F."/>
        </authorList>
    </citation>
    <scope>NUCLEOTIDE SEQUENCE</scope>
    <source>
        <strain evidence="6">UCBG64.0493</strain>
        <tissue evidence="6">Leaf</tissue>
    </source>
</reference>